<dbReference type="RefSeq" id="WP_181581134.1">
    <property type="nucleotide sequence ID" value="NZ_CP059399.1"/>
</dbReference>
<dbReference type="InterPro" id="IPR043917">
    <property type="entry name" value="DUF5753"/>
</dbReference>
<protein>
    <submittedName>
        <fullName evidence="2">Helix-turn-helix domain-containing protein</fullName>
    </submittedName>
</protein>
<evidence type="ECO:0000313" key="3">
    <source>
        <dbReference type="Proteomes" id="UP000515512"/>
    </source>
</evidence>
<accession>A0A7D6V814</accession>
<dbReference type="CDD" id="cd00093">
    <property type="entry name" value="HTH_XRE"/>
    <property type="match status" value="1"/>
</dbReference>
<sequence>MAAPSTLPRILLGLELKNLREGTTVKREDAAELSGISKPTLWRIESGLDVRLNPVLIQKLCEVYDATPEQTNAILALVQEAAEDKDGWWHAFSDAIPKEFNLFVSLENRANHLVSYQTTFLPGQLQTLEYRRALSWIEFPDKSSRDTERMLQVAMKRQERLTSSDNPLQLAVLIDESVLRRDTGGPEVMATQLKHLSAMGELPNVSVRVVPASAGTYQGLFAGTFVLFEFPDHPNNELTRPPIVYVQGYAGGRYDKQPDVITKYRGVLADTERLALDEGNSRQLILSIAKEYST</sequence>
<evidence type="ECO:0000259" key="1">
    <source>
        <dbReference type="PROSITE" id="PS50943"/>
    </source>
</evidence>
<dbReference type="AlphaFoldDB" id="A0A7D6V814"/>
<dbReference type="Gene3D" id="1.10.260.40">
    <property type="entry name" value="lambda repressor-like DNA-binding domains"/>
    <property type="match status" value="1"/>
</dbReference>
<dbReference type="Proteomes" id="UP000515512">
    <property type="component" value="Chromosome"/>
</dbReference>
<dbReference type="SUPFAM" id="SSF47413">
    <property type="entry name" value="lambda repressor-like DNA-binding domains"/>
    <property type="match status" value="1"/>
</dbReference>
<proteinExistence type="predicted"/>
<dbReference type="SMART" id="SM00530">
    <property type="entry name" value="HTH_XRE"/>
    <property type="match status" value="1"/>
</dbReference>
<feature type="domain" description="HTH cro/C1-type" evidence="1">
    <location>
        <begin position="16"/>
        <end position="71"/>
    </location>
</feature>
<evidence type="ECO:0000313" key="2">
    <source>
        <dbReference type="EMBL" id="QLY29932.1"/>
    </source>
</evidence>
<dbReference type="PROSITE" id="PS50943">
    <property type="entry name" value="HTH_CROC1"/>
    <property type="match status" value="1"/>
</dbReference>
<dbReference type="InterPro" id="IPR010982">
    <property type="entry name" value="Lambda_DNA-bd_dom_sf"/>
</dbReference>
<gene>
    <name evidence="2" type="ORF">H0264_32780</name>
</gene>
<dbReference type="Pfam" id="PF13560">
    <property type="entry name" value="HTH_31"/>
    <property type="match status" value="1"/>
</dbReference>
<dbReference type="KEGG" id="nhu:H0264_32780"/>
<dbReference type="GO" id="GO:0003677">
    <property type="term" value="F:DNA binding"/>
    <property type="evidence" value="ECO:0007669"/>
    <property type="project" value="InterPro"/>
</dbReference>
<reference evidence="2 3" key="1">
    <citation type="submission" date="2020-07" db="EMBL/GenBank/DDBJ databases">
        <authorList>
            <person name="Zhuang K."/>
            <person name="Ran Y."/>
        </authorList>
    </citation>
    <scope>NUCLEOTIDE SEQUENCE [LARGE SCALE GENOMIC DNA]</scope>
    <source>
        <strain evidence="2 3">WCH-YHL-001</strain>
    </source>
</reference>
<dbReference type="InterPro" id="IPR001387">
    <property type="entry name" value="Cro/C1-type_HTH"/>
</dbReference>
<dbReference type="Pfam" id="PF19054">
    <property type="entry name" value="DUF5753"/>
    <property type="match status" value="1"/>
</dbReference>
<name>A0A7D6V814_9NOCA</name>
<organism evidence="2 3">
    <name type="scientific">Nocardia huaxiensis</name>
    <dbReference type="NCBI Taxonomy" id="2755382"/>
    <lineage>
        <taxon>Bacteria</taxon>
        <taxon>Bacillati</taxon>
        <taxon>Actinomycetota</taxon>
        <taxon>Actinomycetes</taxon>
        <taxon>Mycobacteriales</taxon>
        <taxon>Nocardiaceae</taxon>
        <taxon>Nocardia</taxon>
    </lineage>
</organism>
<dbReference type="EMBL" id="CP059399">
    <property type="protein sequence ID" value="QLY29932.1"/>
    <property type="molecule type" value="Genomic_DNA"/>
</dbReference>
<keyword evidence="3" id="KW-1185">Reference proteome</keyword>